<dbReference type="GO" id="GO:0019631">
    <property type="term" value="P:quinate catabolic process"/>
    <property type="evidence" value="ECO:0007669"/>
    <property type="project" value="TreeGrafter"/>
</dbReference>
<keyword evidence="12" id="KW-0812">Transmembrane</keyword>
<reference evidence="13" key="1">
    <citation type="journal article" date="2014" name="Int. J. Syst. Evol. Microbiol.">
        <title>Complete genome sequence of Corynebacterium casei LMG S-19264T (=DSM 44701T), isolated from a smear-ripened cheese.</title>
        <authorList>
            <consortium name="US DOE Joint Genome Institute (JGI-PGF)"/>
            <person name="Walter F."/>
            <person name="Albersmeier A."/>
            <person name="Kalinowski J."/>
            <person name="Ruckert C."/>
        </authorList>
    </citation>
    <scope>NUCLEOTIDE SEQUENCE</scope>
    <source>
        <strain evidence="13">CCM 7905</strain>
    </source>
</reference>
<comment type="similarity">
    <text evidence="3 8">Belongs to the type-II 3-dehydroquinase family.</text>
</comment>
<gene>
    <name evidence="8 13" type="primary">aroQ</name>
    <name evidence="13" type="ORF">GCM10007304_08400</name>
</gene>
<dbReference type="Pfam" id="PF01220">
    <property type="entry name" value="DHquinase_II"/>
    <property type="match status" value="1"/>
</dbReference>
<sequence>MCKRMTTAGHILVLNGPNLNMLGTRQPEVYGGDSLADVVALCTDTAAQFGRTVRAEQSNHEGALIDWIHEARGTAAGIVINPGGLTHTSVALRDALVIPEVPIIEVHISNVHAREDFRHHSYVSPIAVGVIAGLGIAGYGYAVERLCSLTS</sequence>
<comment type="subunit">
    <text evidence="4 8">Homododecamer.</text>
</comment>
<keyword evidence="12" id="KW-1133">Transmembrane helix</keyword>
<dbReference type="AlphaFoldDB" id="A0A917FP03"/>
<comment type="caution">
    <text evidence="13">The sequence shown here is derived from an EMBL/GenBank/DDBJ whole genome shotgun (WGS) entry which is preliminary data.</text>
</comment>
<evidence type="ECO:0000256" key="5">
    <source>
        <dbReference type="ARBA" id="ARBA00012060"/>
    </source>
</evidence>
<evidence type="ECO:0000256" key="10">
    <source>
        <dbReference type="PIRSR" id="PIRSR001399-2"/>
    </source>
</evidence>
<evidence type="ECO:0000256" key="8">
    <source>
        <dbReference type="HAMAP-Rule" id="MF_00169"/>
    </source>
</evidence>
<keyword evidence="14" id="KW-1185">Reference proteome</keyword>
<keyword evidence="8" id="KW-0028">Amino-acid biosynthesis</keyword>
<dbReference type="Proteomes" id="UP000654257">
    <property type="component" value="Unassembled WGS sequence"/>
</dbReference>
<feature type="active site" description="Proton donor" evidence="8 9">
    <location>
        <position position="107"/>
    </location>
</feature>
<evidence type="ECO:0000256" key="2">
    <source>
        <dbReference type="ARBA" id="ARBA00004902"/>
    </source>
</evidence>
<comment type="function">
    <text evidence="8">Catalyzes a trans-dehydration via an enolate intermediate.</text>
</comment>
<dbReference type="NCBIfam" id="TIGR01088">
    <property type="entry name" value="aroQ"/>
    <property type="match status" value="1"/>
</dbReference>
<name>A0A917FP03_9NOCA</name>
<comment type="pathway">
    <text evidence="2 8">Metabolic intermediate biosynthesis; chorismate biosynthesis; chorismate from D-erythrose 4-phosphate and phosphoenolpyruvate: step 3/7.</text>
</comment>
<protein>
    <recommendedName>
        <fullName evidence="5 8">3-dehydroquinate dehydratase</fullName>
        <shortName evidence="8">3-dehydroquinase</shortName>
        <ecNumber evidence="5 8">4.2.1.10</ecNumber>
    </recommendedName>
    <alternativeName>
        <fullName evidence="8">Type II DHQase</fullName>
    </alternativeName>
</protein>
<dbReference type="EC" id="4.2.1.10" evidence="5 8"/>
<feature type="active site" description="Proton acceptor" evidence="8 9">
    <location>
        <position position="30"/>
    </location>
</feature>
<dbReference type="PANTHER" id="PTHR21272">
    <property type="entry name" value="CATABOLIC 3-DEHYDROQUINASE"/>
    <property type="match status" value="1"/>
</dbReference>
<accession>A0A917FP03</accession>
<proteinExistence type="inferred from homology"/>
<keyword evidence="7 8" id="KW-0456">Lyase</keyword>
<keyword evidence="6 8" id="KW-0057">Aromatic amino acid biosynthesis</keyword>
<dbReference type="InterPro" id="IPR036441">
    <property type="entry name" value="DHquinase_II_sf"/>
</dbReference>
<dbReference type="NCBIfam" id="NF003806">
    <property type="entry name" value="PRK05395.1-3"/>
    <property type="match status" value="1"/>
</dbReference>
<feature type="transmembrane region" description="Helical" evidence="12">
    <location>
        <begin position="122"/>
        <end position="142"/>
    </location>
</feature>
<keyword evidence="12" id="KW-0472">Membrane</keyword>
<evidence type="ECO:0000256" key="7">
    <source>
        <dbReference type="ARBA" id="ARBA00023239"/>
    </source>
</evidence>
<dbReference type="CDD" id="cd00466">
    <property type="entry name" value="DHQase_II"/>
    <property type="match status" value="1"/>
</dbReference>
<feature type="binding site" evidence="8 10">
    <location>
        <position position="87"/>
    </location>
    <ligand>
        <name>substrate</name>
    </ligand>
</feature>
<feature type="site" description="Transition state stabilizer" evidence="8 11">
    <location>
        <position position="25"/>
    </location>
</feature>
<dbReference type="PIRSF" id="PIRSF001399">
    <property type="entry name" value="DHquinase_II"/>
    <property type="match status" value="1"/>
</dbReference>
<organism evidence="13 14">
    <name type="scientific">Rhodococcoides trifolii</name>
    <dbReference type="NCBI Taxonomy" id="908250"/>
    <lineage>
        <taxon>Bacteria</taxon>
        <taxon>Bacillati</taxon>
        <taxon>Actinomycetota</taxon>
        <taxon>Actinomycetes</taxon>
        <taxon>Mycobacteriales</taxon>
        <taxon>Nocardiaceae</taxon>
        <taxon>Rhodococcoides</taxon>
    </lineage>
</organism>
<dbReference type="NCBIfam" id="NF003807">
    <property type="entry name" value="PRK05395.1-4"/>
    <property type="match status" value="1"/>
</dbReference>
<dbReference type="InterPro" id="IPR018509">
    <property type="entry name" value="DHquinase_II_CS"/>
</dbReference>
<comment type="catalytic activity">
    <reaction evidence="1 8">
        <text>3-dehydroquinate = 3-dehydroshikimate + H2O</text>
        <dbReference type="Rhea" id="RHEA:21096"/>
        <dbReference type="ChEBI" id="CHEBI:15377"/>
        <dbReference type="ChEBI" id="CHEBI:16630"/>
        <dbReference type="ChEBI" id="CHEBI:32364"/>
        <dbReference type="EC" id="4.2.1.10"/>
    </reaction>
</comment>
<dbReference type="PANTHER" id="PTHR21272:SF3">
    <property type="entry name" value="CATABOLIC 3-DEHYDROQUINASE"/>
    <property type="match status" value="1"/>
</dbReference>
<evidence type="ECO:0000313" key="14">
    <source>
        <dbReference type="Proteomes" id="UP000654257"/>
    </source>
</evidence>
<evidence type="ECO:0000256" key="11">
    <source>
        <dbReference type="PIRSR" id="PIRSR001399-3"/>
    </source>
</evidence>
<feature type="binding site" evidence="8 10">
    <location>
        <position position="94"/>
    </location>
    <ligand>
        <name>substrate</name>
    </ligand>
</feature>
<dbReference type="GO" id="GO:0009073">
    <property type="term" value="P:aromatic amino acid family biosynthetic process"/>
    <property type="evidence" value="ECO:0007669"/>
    <property type="project" value="UniProtKB-KW"/>
</dbReference>
<feature type="binding site" evidence="8 10">
    <location>
        <position position="81"/>
    </location>
    <ligand>
        <name>substrate</name>
    </ligand>
</feature>
<dbReference type="PROSITE" id="PS01029">
    <property type="entry name" value="DEHYDROQUINASE_II"/>
    <property type="match status" value="1"/>
</dbReference>
<evidence type="ECO:0000256" key="4">
    <source>
        <dbReference type="ARBA" id="ARBA00011193"/>
    </source>
</evidence>
<reference evidence="13" key="2">
    <citation type="submission" date="2020-09" db="EMBL/GenBank/DDBJ databases">
        <authorList>
            <person name="Sun Q."/>
            <person name="Sedlacek I."/>
        </authorList>
    </citation>
    <scope>NUCLEOTIDE SEQUENCE</scope>
    <source>
        <strain evidence="13">CCM 7905</strain>
    </source>
</reference>
<dbReference type="SUPFAM" id="SSF52304">
    <property type="entry name" value="Type II 3-dehydroquinate dehydratase"/>
    <property type="match status" value="1"/>
</dbReference>
<evidence type="ECO:0000256" key="9">
    <source>
        <dbReference type="PIRSR" id="PIRSR001399-1"/>
    </source>
</evidence>
<dbReference type="EMBL" id="BMCU01000001">
    <property type="protein sequence ID" value="GGF96749.1"/>
    <property type="molecule type" value="Genomic_DNA"/>
</dbReference>
<evidence type="ECO:0000256" key="12">
    <source>
        <dbReference type="SAM" id="Phobius"/>
    </source>
</evidence>
<dbReference type="HAMAP" id="MF_00169">
    <property type="entry name" value="AroQ"/>
    <property type="match status" value="1"/>
</dbReference>
<feature type="binding site" evidence="8 10">
    <location>
        <position position="118"/>
    </location>
    <ligand>
        <name>substrate</name>
    </ligand>
</feature>
<dbReference type="GO" id="GO:0003855">
    <property type="term" value="F:3-dehydroquinate dehydratase activity"/>
    <property type="evidence" value="ECO:0007669"/>
    <property type="project" value="UniProtKB-UniRule"/>
</dbReference>
<dbReference type="Gene3D" id="3.40.50.9100">
    <property type="entry name" value="Dehydroquinase, class II"/>
    <property type="match status" value="1"/>
</dbReference>
<dbReference type="GO" id="GO:0008652">
    <property type="term" value="P:amino acid biosynthetic process"/>
    <property type="evidence" value="ECO:0007669"/>
    <property type="project" value="UniProtKB-KW"/>
</dbReference>
<dbReference type="GO" id="GO:0009423">
    <property type="term" value="P:chorismate biosynthetic process"/>
    <property type="evidence" value="ECO:0007669"/>
    <property type="project" value="UniProtKB-UniRule"/>
</dbReference>
<dbReference type="NCBIfam" id="NF003805">
    <property type="entry name" value="PRK05395.1-2"/>
    <property type="match status" value="1"/>
</dbReference>
<evidence type="ECO:0000256" key="3">
    <source>
        <dbReference type="ARBA" id="ARBA00011037"/>
    </source>
</evidence>
<evidence type="ECO:0000313" key="13">
    <source>
        <dbReference type="EMBL" id="GGF96749.1"/>
    </source>
</evidence>
<dbReference type="InterPro" id="IPR001874">
    <property type="entry name" value="DHquinase_II"/>
</dbReference>
<feature type="binding site" evidence="8 10">
    <location>
        <begin position="108"/>
        <end position="109"/>
    </location>
    <ligand>
        <name>substrate</name>
    </ligand>
</feature>
<evidence type="ECO:0000256" key="1">
    <source>
        <dbReference type="ARBA" id="ARBA00001864"/>
    </source>
</evidence>
<evidence type="ECO:0000256" key="6">
    <source>
        <dbReference type="ARBA" id="ARBA00023141"/>
    </source>
</evidence>